<dbReference type="GO" id="GO:0003677">
    <property type="term" value="F:DNA binding"/>
    <property type="evidence" value="ECO:0007669"/>
    <property type="project" value="InterPro"/>
</dbReference>
<evidence type="ECO:0000256" key="1">
    <source>
        <dbReference type="ARBA" id="ARBA00023172"/>
    </source>
</evidence>
<feature type="domain" description="Tyr recombinase" evidence="2">
    <location>
        <begin position="6"/>
        <end position="54"/>
    </location>
</feature>
<proteinExistence type="predicted"/>
<sequence>MKKPEAISQFGRNLWKKLEHSEAWTLHDLRRTFATKLNDMGIAPHIVEQLLGHAFPGIMALCCWSFKHWTER</sequence>
<keyword evidence="4" id="KW-1185">Reference proteome</keyword>
<dbReference type="GO" id="GO:0006310">
    <property type="term" value="P:DNA recombination"/>
    <property type="evidence" value="ECO:0007669"/>
    <property type="project" value="UniProtKB-KW"/>
</dbReference>
<dbReference type="HOGENOM" id="CLU_2721375_0_0_6"/>
<dbReference type="Gene3D" id="1.10.443.10">
    <property type="entry name" value="Intergrase catalytic core"/>
    <property type="match status" value="1"/>
</dbReference>
<dbReference type="InterPro" id="IPR002104">
    <property type="entry name" value="Integrase_catalytic"/>
</dbReference>
<organism evidence="3 4">
    <name type="scientific">Xenorhabdus nematophila (strain ATCC 19061 / DSM 3370 / CCUG 14189 / LMG 1036 / NCIMB 9965 / AN6)</name>
    <dbReference type="NCBI Taxonomy" id="406817"/>
    <lineage>
        <taxon>Bacteria</taxon>
        <taxon>Pseudomonadati</taxon>
        <taxon>Pseudomonadota</taxon>
        <taxon>Gammaproteobacteria</taxon>
        <taxon>Enterobacterales</taxon>
        <taxon>Morganellaceae</taxon>
        <taxon>Xenorhabdus</taxon>
    </lineage>
</organism>
<dbReference type="InterPro" id="IPR011010">
    <property type="entry name" value="DNA_brk_join_enz"/>
</dbReference>
<dbReference type="Pfam" id="PF00589">
    <property type="entry name" value="Phage_integrase"/>
    <property type="match status" value="1"/>
</dbReference>
<evidence type="ECO:0000259" key="2">
    <source>
        <dbReference type="Pfam" id="PF00589"/>
    </source>
</evidence>
<dbReference type="InterPro" id="IPR013762">
    <property type="entry name" value="Integrase-like_cat_sf"/>
</dbReference>
<dbReference type="GO" id="GO:0015074">
    <property type="term" value="P:DNA integration"/>
    <property type="evidence" value="ECO:0007669"/>
    <property type="project" value="InterPro"/>
</dbReference>
<dbReference type="Proteomes" id="UP000008075">
    <property type="component" value="Chromosome"/>
</dbReference>
<dbReference type="SUPFAM" id="SSF56349">
    <property type="entry name" value="DNA breaking-rejoining enzymes"/>
    <property type="match status" value="1"/>
</dbReference>
<accession>D3VKH6</accession>
<reference evidence="3 4" key="1">
    <citation type="journal article" date="2011" name="PLoS ONE">
        <title>The entomopathogenic bacterial endosymbionts xenorhabdus and photorhabdus: convergent lifestyles from divergent genomes.</title>
        <authorList>
            <person name="Chaston J.M."/>
            <person name="Suen G."/>
            <person name="Tucker S.L."/>
            <person name="Andersen A.W."/>
            <person name="Bhasin A."/>
            <person name="Bode E."/>
            <person name="Bode H.B."/>
            <person name="Brachmann A.O."/>
            <person name="Cowles C.E."/>
            <person name="Cowles K.N."/>
            <person name="Darby C."/>
            <person name="de Leon L."/>
            <person name="Drace K."/>
            <person name="Du Z."/>
            <person name="Givaudan A."/>
            <person name="Herbert Tran E.E."/>
            <person name="Jewell K.A."/>
            <person name="Knack J.J."/>
            <person name="Krasomil-Osterfeld K.C."/>
            <person name="Kukor R."/>
            <person name="Lanois A."/>
            <person name="Latreille P."/>
            <person name="Leimgruber N.K."/>
            <person name="Lipke C.M."/>
            <person name="Liu R."/>
            <person name="Lu X."/>
            <person name="Martens E.C."/>
            <person name="Marri P.R."/>
            <person name="Medigue C."/>
            <person name="Menard M.L."/>
            <person name="Miller N.M."/>
            <person name="Morales-Soto N."/>
            <person name="Norton S."/>
            <person name="Ogier J.C."/>
            <person name="Orchard S.S."/>
            <person name="Park D."/>
            <person name="Park Y."/>
            <person name="Qurollo B.A."/>
            <person name="Sugar D.R."/>
            <person name="Richards G.R."/>
            <person name="Rouy Z."/>
            <person name="Slominski B."/>
            <person name="Slominski K."/>
            <person name="Snyder H."/>
            <person name="Tjaden B.C."/>
            <person name="van der Hoeven R."/>
            <person name="Welch R.D."/>
            <person name="Wheeler C."/>
            <person name="Xiang B."/>
            <person name="Barbazuk B."/>
            <person name="Gaudriault S."/>
            <person name="Goodner B."/>
            <person name="Slater S.C."/>
            <person name="Forst S."/>
            <person name="Goldman B.S."/>
            <person name="Goodrich-Blair H."/>
        </authorList>
    </citation>
    <scope>NUCLEOTIDE SEQUENCE [LARGE SCALE GENOMIC DNA]</scope>
    <source>
        <strain evidence="4">ATCC 19061 / DSM 3370 / CCUG 14189 / LMG 1036 / NCIMB 9965 / AN6</strain>
    </source>
</reference>
<dbReference type="STRING" id="406817.XNC1_0857"/>
<dbReference type="KEGG" id="xne:XNC1_0857"/>
<dbReference type="eggNOG" id="COG0582">
    <property type="taxonomic scope" value="Bacteria"/>
</dbReference>
<keyword evidence="1" id="KW-0233">DNA recombination</keyword>
<name>D3VKH6_XENNA</name>
<protein>
    <submittedName>
        <fullName evidence="3">Site-specific recombinase, phage integrase family</fullName>
    </submittedName>
</protein>
<evidence type="ECO:0000313" key="4">
    <source>
        <dbReference type="Proteomes" id="UP000008075"/>
    </source>
</evidence>
<dbReference type="EMBL" id="FN667742">
    <property type="protein sequence ID" value="CBJ88928.1"/>
    <property type="molecule type" value="Genomic_DNA"/>
</dbReference>
<dbReference type="AlphaFoldDB" id="D3VKH6"/>
<gene>
    <name evidence="3" type="ordered locus">XNC1_0857</name>
</gene>
<evidence type="ECO:0000313" key="3">
    <source>
        <dbReference type="EMBL" id="CBJ88928.1"/>
    </source>
</evidence>